<keyword evidence="1" id="KW-0812">Transmembrane</keyword>
<gene>
    <name evidence="3" type="ORF">IAB46_12375</name>
</gene>
<dbReference type="Proteomes" id="UP000823927">
    <property type="component" value="Unassembled WGS sequence"/>
</dbReference>
<feature type="domain" description="Putative zinc-finger" evidence="2">
    <location>
        <begin position="3"/>
        <end position="36"/>
    </location>
</feature>
<reference evidence="3" key="1">
    <citation type="submission" date="2020-10" db="EMBL/GenBank/DDBJ databases">
        <authorList>
            <person name="Gilroy R."/>
        </authorList>
    </citation>
    <scope>NUCLEOTIDE SEQUENCE</scope>
    <source>
        <strain evidence="3">CHK178-757</strain>
    </source>
</reference>
<organism evidence="3 4">
    <name type="scientific">Candidatus Scybalocola faecigallinarum</name>
    <dbReference type="NCBI Taxonomy" id="2840941"/>
    <lineage>
        <taxon>Bacteria</taxon>
        <taxon>Bacillati</taxon>
        <taxon>Bacillota</taxon>
        <taxon>Clostridia</taxon>
        <taxon>Lachnospirales</taxon>
        <taxon>Lachnospiraceae</taxon>
        <taxon>Lachnospiraceae incertae sedis</taxon>
        <taxon>Candidatus Scybalocola (ex Gilroy et al. 2021)</taxon>
    </lineage>
</organism>
<dbReference type="Pfam" id="PF13490">
    <property type="entry name" value="zf-HC2"/>
    <property type="match status" value="1"/>
</dbReference>
<dbReference type="InterPro" id="IPR027383">
    <property type="entry name" value="Znf_put"/>
</dbReference>
<keyword evidence="1" id="KW-0472">Membrane</keyword>
<proteinExistence type="predicted"/>
<dbReference type="AlphaFoldDB" id="A0A9D1JRL9"/>
<sequence length="174" mass="19842">MDCREAQALIVPFIEGKLNDEQNEKFIQHIENCSDCYDELEVYYIVMVGVKQLDEDEHILVDFKGDLKKYIASKKEAIAKKHSRSTRRKLGSIAGLLVIACVGGFIYYNVYNHPDLTARYIQRISSAVNLDISASYGDAKSFITRQPEDYFINSSFDMPLRRIQTAGEEGTDNE</sequence>
<protein>
    <submittedName>
        <fullName evidence="3">Zf-HC2 domain-containing protein</fullName>
    </submittedName>
</protein>
<comment type="caution">
    <text evidence="3">The sequence shown here is derived from an EMBL/GenBank/DDBJ whole genome shotgun (WGS) entry which is preliminary data.</text>
</comment>
<keyword evidence="1" id="KW-1133">Transmembrane helix</keyword>
<evidence type="ECO:0000259" key="2">
    <source>
        <dbReference type="Pfam" id="PF13490"/>
    </source>
</evidence>
<evidence type="ECO:0000313" key="4">
    <source>
        <dbReference type="Proteomes" id="UP000823927"/>
    </source>
</evidence>
<reference evidence="3" key="2">
    <citation type="journal article" date="2021" name="PeerJ">
        <title>Extensive microbial diversity within the chicken gut microbiome revealed by metagenomics and culture.</title>
        <authorList>
            <person name="Gilroy R."/>
            <person name="Ravi A."/>
            <person name="Getino M."/>
            <person name="Pursley I."/>
            <person name="Horton D.L."/>
            <person name="Alikhan N.F."/>
            <person name="Baker D."/>
            <person name="Gharbi K."/>
            <person name="Hall N."/>
            <person name="Watson M."/>
            <person name="Adriaenssens E.M."/>
            <person name="Foster-Nyarko E."/>
            <person name="Jarju S."/>
            <person name="Secka A."/>
            <person name="Antonio M."/>
            <person name="Oren A."/>
            <person name="Chaudhuri R.R."/>
            <person name="La Ragione R."/>
            <person name="Hildebrand F."/>
            <person name="Pallen M.J."/>
        </authorList>
    </citation>
    <scope>NUCLEOTIDE SEQUENCE</scope>
    <source>
        <strain evidence="3">CHK178-757</strain>
    </source>
</reference>
<evidence type="ECO:0000313" key="3">
    <source>
        <dbReference type="EMBL" id="HIS48328.1"/>
    </source>
</evidence>
<evidence type="ECO:0000256" key="1">
    <source>
        <dbReference type="SAM" id="Phobius"/>
    </source>
</evidence>
<dbReference type="EMBL" id="DVIT01000052">
    <property type="protein sequence ID" value="HIS48328.1"/>
    <property type="molecule type" value="Genomic_DNA"/>
</dbReference>
<name>A0A9D1JRL9_9FIRM</name>
<accession>A0A9D1JRL9</accession>
<feature type="transmembrane region" description="Helical" evidence="1">
    <location>
        <begin position="90"/>
        <end position="110"/>
    </location>
</feature>